<evidence type="ECO:0000313" key="2">
    <source>
        <dbReference type="Proteomes" id="UP000621898"/>
    </source>
</evidence>
<dbReference type="RefSeq" id="WP_189440196.1">
    <property type="nucleotide sequence ID" value="NZ_BMXT01000001.1"/>
</dbReference>
<accession>A0ABQ2ZPJ7</accession>
<dbReference type="Proteomes" id="UP000621898">
    <property type="component" value="Unassembled WGS sequence"/>
</dbReference>
<gene>
    <name evidence="1" type="ORF">GCM10008098_11880</name>
</gene>
<organism evidence="1 2">
    <name type="scientific">Rhodanobacter panaciterrae</name>
    <dbReference type="NCBI Taxonomy" id="490572"/>
    <lineage>
        <taxon>Bacteria</taxon>
        <taxon>Pseudomonadati</taxon>
        <taxon>Pseudomonadota</taxon>
        <taxon>Gammaproteobacteria</taxon>
        <taxon>Lysobacterales</taxon>
        <taxon>Rhodanobacteraceae</taxon>
        <taxon>Rhodanobacter</taxon>
    </lineage>
</organism>
<reference evidence="2" key="1">
    <citation type="journal article" date="2019" name="Int. J. Syst. Evol. Microbiol.">
        <title>The Global Catalogue of Microorganisms (GCM) 10K type strain sequencing project: providing services to taxonomists for standard genome sequencing and annotation.</title>
        <authorList>
            <consortium name="The Broad Institute Genomics Platform"/>
            <consortium name="The Broad Institute Genome Sequencing Center for Infectious Disease"/>
            <person name="Wu L."/>
            <person name="Ma J."/>
        </authorList>
    </citation>
    <scope>NUCLEOTIDE SEQUENCE [LARGE SCALE GENOMIC DNA]</scope>
    <source>
        <strain evidence="2">KCTC 22232</strain>
    </source>
</reference>
<protein>
    <submittedName>
        <fullName evidence="1">Uncharacterized protein</fullName>
    </submittedName>
</protein>
<evidence type="ECO:0000313" key="1">
    <source>
        <dbReference type="EMBL" id="GGY20843.1"/>
    </source>
</evidence>
<name>A0ABQ2ZPJ7_9GAMM</name>
<dbReference type="EMBL" id="BMXT01000001">
    <property type="protein sequence ID" value="GGY20843.1"/>
    <property type="molecule type" value="Genomic_DNA"/>
</dbReference>
<keyword evidence="2" id="KW-1185">Reference proteome</keyword>
<sequence length="89" mass="9721">MDRLYLGKYPPPDYPCPAAGPAGMGVEPFDLYPSGLAAAAQCNDEVFSLLDAADTLAVRHTRLYWAIRNQQDAAINAPFVDIARSKWHG</sequence>
<proteinExistence type="predicted"/>
<comment type="caution">
    <text evidence="1">The sequence shown here is derived from an EMBL/GenBank/DDBJ whole genome shotgun (WGS) entry which is preliminary data.</text>
</comment>